<keyword evidence="1" id="KW-0812">Transmembrane</keyword>
<proteinExistence type="predicted"/>
<dbReference type="STRING" id="1121256.SAMN02746089_01420"/>
<dbReference type="SUPFAM" id="SSF54001">
    <property type="entry name" value="Cysteine proteinases"/>
    <property type="match status" value="1"/>
</dbReference>
<organism evidence="3 4">
    <name type="scientific">Caldanaerobius fijiensis DSM 17918</name>
    <dbReference type="NCBI Taxonomy" id="1121256"/>
    <lineage>
        <taxon>Bacteria</taxon>
        <taxon>Bacillati</taxon>
        <taxon>Bacillota</taxon>
        <taxon>Clostridia</taxon>
        <taxon>Thermoanaerobacterales</taxon>
        <taxon>Thermoanaerobacteraceae</taxon>
        <taxon>Caldanaerobius</taxon>
    </lineage>
</organism>
<dbReference type="PANTHER" id="PTHR42736">
    <property type="entry name" value="PROTEIN-GLUTAMINE GAMMA-GLUTAMYLTRANSFERASE"/>
    <property type="match status" value="1"/>
</dbReference>
<gene>
    <name evidence="3" type="ORF">SAMN02746089_01420</name>
</gene>
<dbReference type="EMBL" id="FQVH01000013">
    <property type="protein sequence ID" value="SHF16715.1"/>
    <property type="molecule type" value="Genomic_DNA"/>
</dbReference>
<dbReference type="InterPro" id="IPR038765">
    <property type="entry name" value="Papain-like_cys_pep_sf"/>
</dbReference>
<evidence type="ECO:0000256" key="1">
    <source>
        <dbReference type="SAM" id="Phobius"/>
    </source>
</evidence>
<dbReference type="SMART" id="SM00460">
    <property type="entry name" value="TGc"/>
    <property type="match status" value="1"/>
</dbReference>
<dbReference type="RefSeq" id="WP_073343301.1">
    <property type="nucleotide sequence ID" value="NZ_FQVH01000013.1"/>
</dbReference>
<reference evidence="3 4" key="1">
    <citation type="submission" date="2016-11" db="EMBL/GenBank/DDBJ databases">
        <authorList>
            <person name="Jaros S."/>
            <person name="Januszkiewicz K."/>
            <person name="Wedrychowicz H."/>
        </authorList>
    </citation>
    <scope>NUCLEOTIDE SEQUENCE [LARGE SCALE GENOMIC DNA]</scope>
    <source>
        <strain evidence="3 4">DSM 17918</strain>
    </source>
</reference>
<feature type="transmembrane region" description="Helical" evidence="1">
    <location>
        <begin position="233"/>
        <end position="254"/>
    </location>
</feature>
<name>A0A1M4ZFH5_9THEO</name>
<keyword evidence="1" id="KW-0472">Membrane</keyword>
<dbReference type="Pfam" id="PF01841">
    <property type="entry name" value="Transglut_core"/>
    <property type="match status" value="1"/>
</dbReference>
<dbReference type="Proteomes" id="UP000184088">
    <property type="component" value="Unassembled WGS sequence"/>
</dbReference>
<dbReference type="OrthoDB" id="9804872at2"/>
<evidence type="ECO:0000313" key="3">
    <source>
        <dbReference type="EMBL" id="SHF16715.1"/>
    </source>
</evidence>
<feature type="domain" description="Transglutaminase-like" evidence="2">
    <location>
        <begin position="75"/>
        <end position="149"/>
    </location>
</feature>
<keyword evidence="1" id="KW-1133">Transmembrane helix</keyword>
<dbReference type="PANTHER" id="PTHR42736:SF1">
    <property type="entry name" value="PROTEIN-GLUTAMINE GAMMA-GLUTAMYLTRANSFERASE"/>
    <property type="match status" value="1"/>
</dbReference>
<accession>A0A1M4ZFH5</accession>
<dbReference type="Gene3D" id="3.10.620.30">
    <property type="match status" value="1"/>
</dbReference>
<sequence>MKTYKSLKVPSDMKKYLQLPEELPQRVKDLARQLTGIYDSPFEKAMAIQTYLRQFSYDLNVPAAPSNRDFTDYFLFDLKKGYCTYYASAMTVMLRSIGIPARYVTGFVYQSTGDENIKEDYKPVTNASAHAWVEAYFPGYGWINFEPTPFYLPLYFEASYSSSNSPWMVGPNGMTDWYMNIYANNSVTPSTSVIDNNSEHNVKDNKTDIAANKKDFARLKSKSEYNGKTNLKAMYIFIFLFFILIVSIVSSIIIKKKKLIAHMDPRERAIWQFEGILHALAKKGFVKRTGETVLEFADRVSKHLEYEINFRDVASAFNRIRYAKDLRAGDIEIVHKFYCMVKK</sequence>
<evidence type="ECO:0000259" key="2">
    <source>
        <dbReference type="SMART" id="SM00460"/>
    </source>
</evidence>
<dbReference type="InterPro" id="IPR052901">
    <property type="entry name" value="Bact_TGase-like"/>
</dbReference>
<keyword evidence="4" id="KW-1185">Reference proteome</keyword>
<evidence type="ECO:0000313" key="4">
    <source>
        <dbReference type="Proteomes" id="UP000184088"/>
    </source>
</evidence>
<protein>
    <recommendedName>
        <fullName evidence="2">Transglutaminase-like domain-containing protein</fullName>
    </recommendedName>
</protein>
<dbReference type="InterPro" id="IPR002931">
    <property type="entry name" value="Transglutaminase-like"/>
</dbReference>
<dbReference type="AlphaFoldDB" id="A0A1M4ZFH5"/>